<keyword evidence="1" id="KW-1133">Transmembrane helix</keyword>
<evidence type="ECO:0000313" key="3">
    <source>
        <dbReference type="EMBL" id="GLS65366.1"/>
    </source>
</evidence>
<feature type="transmembrane region" description="Helical" evidence="1">
    <location>
        <begin position="6"/>
        <end position="25"/>
    </location>
</feature>
<keyword evidence="5" id="KW-1185">Reference proteome</keyword>
<dbReference type="Proteomes" id="UP000321960">
    <property type="component" value="Unassembled WGS sequence"/>
</dbReference>
<dbReference type="EMBL" id="BJZU01000153">
    <property type="protein sequence ID" value="GEP07420.1"/>
    <property type="molecule type" value="Genomic_DNA"/>
</dbReference>
<reference evidence="2 4" key="3">
    <citation type="submission" date="2019-07" db="EMBL/GenBank/DDBJ databases">
        <title>Whole genome shotgun sequence of Methylobacterium oxalidis NBRC 107715.</title>
        <authorList>
            <person name="Hosoyama A."/>
            <person name="Uohara A."/>
            <person name="Ohji S."/>
            <person name="Ichikawa N."/>
        </authorList>
    </citation>
    <scope>NUCLEOTIDE SEQUENCE [LARGE SCALE GENOMIC DNA]</scope>
    <source>
        <strain evidence="2 4">NBRC 107715</strain>
    </source>
</reference>
<gene>
    <name evidence="3" type="ORF">GCM10007888_37480</name>
    <name evidence="2" type="ORF">MOX02_54580</name>
</gene>
<proteinExistence type="predicted"/>
<feature type="transmembrane region" description="Helical" evidence="1">
    <location>
        <begin position="32"/>
        <end position="52"/>
    </location>
</feature>
<accession>A0A512JBT9</accession>
<protein>
    <submittedName>
        <fullName evidence="2">Uncharacterized protein</fullName>
    </submittedName>
</protein>
<evidence type="ECO:0000313" key="4">
    <source>
        <dbReference type="Proteomes" id="UP000321960"/>
    </source>
</evidence>
<evidence type="ECO:0000313" key="2">
    <source>
        <dbReference type="EMBL" id="GEP07420.1"/>
    </source>
</evidence>
<dbReference type="Proteomes" id="UP001156856">
    <property type="component" value="Unassembled WGS sequence"/>
</dbReference>
<keyword evidence="1" id="KW-0812">Transmembrane</keyword>
<evidence type="ECO:0000256" key="1">
    <source>
        <dbReference type="SAM" id="Phobius"/>
    </source>
</evidence>
<keyword evidence="1" id="KW-0472">Membrane</keyword>
<reference evidence="3" key="4">
    <citation type="submission" date="2023-01" db="EMBL/GenBank/DDBJ databases">
        <title>Draft genome sequence of Methylobacterium oxalidis strain NBRC 107715.</title>
        <authorList>
            <person name="Sun Q."/>
            <person name="Mori K."/>
        </authorList>
    </citation>
    <scope>NUCLEOTIDE SEQUENCE</scope>
    <source>
        <strain evidence="3">NBRC 107715</strain>
    </source>
</reference>
<organism evidence="2 4">
    <name type="scientific">Methylobacterium oxalidis</name>
    <dbReference type="NCBI Taxonomy" id="944322"/>
    <lineage>
        <taxon>Bacteria</taxon>
        <taxon>Pseudomonadati</taxon>
        <taxon>Pseudomonadota</taxon>
        <taxon>Alphaproteobacteria</taxon>
        <taxon>Hyphomicrobiales</taxon>
        <taxon>Methylobacteriaceae</taxon>
        <taxon>Methylobacterium</taxon>
    </lineage>
</organism>
<sequence length="74" mass="7672">MAMPPVPPILQAAAFTLGCVLIHAFRRHPEWVTSVLTPIAFVLLLTVAVAAIPAHDVAAGSEAQQGISLGSAMQ</sequence>
<dbReference type="AlphaFoldDB" id="A0A512JBT9"/>
<dbReference type="EMBL" id="BSPK01000069">
    <property type="protein sequence ID" value="GLS65366.1"/>
    <property type="molecule type" value="Genomic_DNA"/>
</dbReference>
<reference evidence="5" key="2">
    <citation type="journal article" date="2019" name="Int. J. Syst. Evol. Microbiol.">
        <title>The Global Catalogue of Microorganisms (GCM) 10K type strain sequencing project: providing services to taxonomists for standard genome sequencing and annotation.</title>
        <authorList>
            <consortium name="The Broad Institute Genomics Platform"/>
            <consortium name="The Broad Institute Genome Sequencing Center for Infectious Disease"/>
            <person name="Wu L."/>
            <person name="Ma J."/>
        </authorList>
    </citation>
    <scope>NUCLEOTIDE SEQUENCE [LARGE SCALE GENOMIC DNA]</scope>
    <source>
        <strain evidence="5">NBRC 107715</strain>
    </source>
</reference>
<reference evidence="3" key="1">
    <citation type="journal article" date="2014" name="Int. J. Syst. Evol. Microbiol.">
        <title>Complete genome of a new Firmicutes species belonging to the dominant human colonic microbiota ('Ruminococcus bicirculans') reveals two chromosomes and a selective capacity to utilize plant glucans.</title>
        <authorList>
            <consortium name="NISC Comparative Sequencing Program"/>
            <person name="Wegmann U."/>
            <person name="Louis P."/>
            <person name="Goesmann A."/>
            <person name="Henrissat B."/>
            <person name="Duncan S.H."/>
            <person name="Flint H.J."/>
        </authorList>
    </citation>
    <scope>NUCLEOTIDE SEQUENCE</scope>
    <source>
        <strain evidence="3">NBRC 107715</strain>
    </source>
</reference>
<comment type="caution">
    <text evidence="2">The sequence shown here is derived from an EMBL/GenBank/DDBJ whole genome shotgun (WGS) entry which is preliminary data.</text>
</comment>
<name>A0A512JBT9_9HYPH</name>
<evidence type="ECO:0000313" key="5">
    <source>
        <dbReference type="Proteomes" id="UP001156856"/>
    </source>
</evidence>